<feature type="domain" description="3'-5' exonuclease" evidence="17">
    <location>
        <begin position="349"/>
        <end position="534"/>
    </location>
</feature>
<evidence type="ECO:0000256" key="6">
    <source>
        <dbReference type="ARBA" id="ARBA00022722"/>
    </source>
</evidence>
<dbReference type="EMBL" id="CAMXCT030000001">
    <property type="protein sequence ID" value="CAL4758881.1"/>
    <property type="molecule type" value="Genomic_DNA"/>
</dbReference>
<feature type="region of interest" description="Disordered" evidence="16">
    <location>
        <begin position="1"/>
        <end position="49"/>
    </location>
</feature>
<keyword evidence="4" id="KW-0548">Nucleotidyltransferase</keyword>
<dbReference type="Pfam" id="PF02739">
    <property type="entry name" value="5_3_exonuc_N"/>
    <property type="match status" value="1"/>
</dbReference>
<dbReference type="NCBIfam" id="NF004397">
    <property type="entry name" value="PRK05755.1"/>
    <property type="match status" value="1"/>
</dbReference>
<dbReference type="Gene3D" id="1.20.1060.10">
    <property type="entry name" value="Taq DNA Polymerase, Chain T, domain 4"/>
    <property type="match status" value="1"/>
</dbReference>
<dbReference type="InterPro" id="IPR002421">
    <property type="entry name" value="5-3_exonuclease"/>
</dbReference>
<dbReference type="Gene3D" id="1.10.150.20">
    <property type="entry name" value="5' to 3' exonuclease, C-terminal subdomain"/>
    <property type="match status" value="2"/>
</dbReference>
<dbReference type="SMART" id="SM00279">
    <property type="entry name" value="HhH2"/>
    <property type="match status" value="1"/>
</dbReference>
<dbReference type="InterPro" id="IPR012337">
    <property type="entry name" value="RNaseH-like_sf"/>
</dbReference>
<dbReference type="InterPro" id="IPR002298">
    <property type="entry name" value="DNA_polymerase_A"/>
</dbReference>
<dbReference type="Pfam" id="PF01121">
    <property type="entry name" value="CoaE"/>
    <property type="match status" value="1"/>
</dbReference>
<dbReference type="EC" id="2.7.7.7" evidence="2"/>
<dbReference type="GO" id="GO:0003677">
    <property type="term" value="F:DNA binding"/>
    <property type="evidence" value="ECO:0007669"/>
    <property type="project" value="UniProtKB-KW"/>
</dbReference>
<name>A0A9P1FCG4_9DINO</name>
<dbReference type="InterPro" id="IPR020046">
    <property type="entry name" value="5-3_exonucl_a-hlix_arch_N"/>
</dbReference>
<evidence type="ECO:0000256" key="13">
    <source>
        <dbReference type="ARBA" id="ARBA00023125"/>
    </source>
</evidence>
<evidence type="ECO:0000259" key="18">
    <source>
        <dbReference type="SMART" id="SM00475"/>
    </source>
</evidence>
<evidence type="ECO:0000256" key="16">
    <source>
        <dbReference type="SAM" id="MobiDB-lite"/>
    </source>
</evidence>
<dbReference type="InterPro" id="IPR036279">
    <property type="entry name" value="5-3_exonuclease_C_sf"/>
</dbReference>
<dbReference type="FunFam" id="1.10.150.20:FF:000002">
    <property type="entry name" value="DNA polymerase I"/>
    <property type="match status" value="1"/>
</dbReference>
<keyword evidence="7" id="KW-0547">Nucleotide-binding</keyword>
<dbReference type="CDD" id="cd02022">
    <property type="entry name" value="DPCK"/>
    <property type="match status" value="1"/>
</dbReference>
<dbReference type="GO" id="GO:0006261">
    <property type="term" value="P:DNA-templated DNA replication"/>
    <property type="evidence" value="ECO:0007669"/>
    <property type="project" value="InterPro"/>
</dbReference>
<dbReference type="FunFam" id="1.10.150.20:FF:000003">
    <property type="entry name" value="DNA polymerase I"/>
    <property type="match status" value="1"/>
</dbReference>
<dbReference type="EMBL" id="CAMXCT010000001">
    <property type="protein sequence ID" value="CAI3971569.1"/>
    <property type="molecule type" value="Genomic_DNA"/>
</dbReference>
<dbReference type="SUPFAM" id="SSF52540">
    <property type="entry name" value="P-loop containing nucleoside triphosphate hydrolases"/>
    <property type="match status" value="1"/>
</dbReference>
<dbReference type="EMBL" id="CAMXCT020000001">
    <property type="protein sequence ID" value="CAL1124944.1"/>
    <property type="molecule type" value="Genomic_DNA"/>
</dbReference>
<evidence type="ECO:0000256" key="4">
    <source>
        <dbReference type="ARBA" id="ARBA00022695"/>
    </source>
</evidence>
<feature type="domain" description="DNA-directed DNA polymerase family A palm" evidence="19">
    <location>
        <begin position="701"/>
        <end position="907"/>
    </location>
</feature>
<evidence type="ECO:0000256" key="12">
    <source>
        <dbReference type="ARBA" id="ARBA00022932"/>
    </source>
</evidence>
<dbReference type="InterPro" id="IPR001977">
    <property type="entry name" value="Depp_CoAkinase"/>
</dbReference>
<evidence type="ECO:0000256" key="1">
    <source>
        <dbReference type="ARBA" id="ARBA00007705"/>
    </source>
</evidence>
<keyword evidence="11" id="KW-0067">ATP-binding</keyword>
<dbReference type="SUPFAM" id="SSF88723">
    <property type="entry name" value="PIN domain-like"/>
    <property type="match status" value="1"/>
</dbReference>
<dbReference type="InterPro" id="IPR036397">
    <property type="entry name" value="RNaseH_sf"/>
</dbReference>
<dbReference type="SMART" id="SM00474">
    <property type="entry name" value="35EXOc"/>
    <property type="match status" value="1"/>
</dbReference>
<dbReference type="SUPFAM" id="SSF56672">
    <property type="entry name" value="DNA/RNA polymerases"/>
    <property type="match status" value="1"/>
</dbReference>
<dbReference type="InterPro" id="IPR008918">
    <property type="entry name" value="HhH2"/>
</dbReference>
<dbReference type="GO" id="GO:0015937">
    <property type="term" value="P:coenzyme A biosynthetic process"/>
    <property type="evidence" value="ECO:0007669"/>
    <property type="project" value="InterPro"/>
</dbReference>
<keyword evidence="8" id="KW-0227">DNA damage</keyword>
<dbReference type="InterPro" id="IPR018320">
    <property type="entry name" value="DNA_polymerase_1"/>
</dbReference>
<accession>A0A9P1FCG4</accession>
<keyword evidence="9" id="KW-0378">Hydrolase</keyword>
<dbReference type="CDD" id="cd09898">
    <property type="entry name" value="H3TH_53EXO"/>
    <property type="match status" value="1"/>
</dbReference>
<protein>
    <recommendedName>
        <fullName evidence="2">DNA-directed DNA polymerase</fullName>
        <ecNumber evidence="2">2.7.7.7</ecNumber>
    </recommendedName>
</protein>
<dbReference type="SUPFAM" id="SSF53098">
    <property type="entry name" value="Ribonuclease H-like"/>
    <property type="match status" value="1"/>
</dbReference>
<dbReference type="SMART" id="SM00482">
    <property type="entry name" value="POLAc"/>
    <property type="match status" value="1"/>
</dbReference>
<dbReference type="NCBIfam" id="TIGR00593">
    <property type="entry name" value="pola"/>
    <property type="match status" value="1"/>
</dbReference>
<dbReference type="AlphaFoldDB" id="A0A9P1FCG4"/>
<evidence type="ECO:0000313" key="21">
    <source>
        <dbReference type="EMBL" id="CAL4758881.1"/>
    </source>
</evidence>
<dbReference type="PROSITE" id="PS00447">
    <property type="entry name" value="DNA_POLYMERASE_A"/>
    <property type="match status" value="1"/>
</dbReference>
<reference evidence="21 22" key="2">
    <citation type="submission" date="2024-05" db="EMBL/GenBank/DDBJ databases">
        <authorList>
            <person name="Chen Y."/>
            <person name="Shah S."/>
            <person name="Dougan E. K."/>
            <person name="Thang M."/>
            <person name="Chan C."/>
        </authorList>
    </citation>
    <scope>NUCLEOTIDE SEQUENCE [LARGE SCALE GENOMIC DNA]</scope>
</reference>
<dbReference type="GO" id="GO:0005524">
    <property type="term" value="F:ATP binding"/>
    <property type="evidence" value="ECO:0007669"/>
    <property type="project" value="UniProtKB-KW"/>
</dbReference>
<dbReference type="Pfam" id="PF01367">
    <property type="entry name" value="5_3_exonuc"/>
    <property type="match status" value="1"/>
</dbReference>
<organism evidence="20">
    <name type="scientific">Cladocopium goreaui</name>
    <dbReference type="NCBI Taxonomy" id="2562237"/>
    <lineage>
        <taxon>Eukaryota</taxon>
        <taxon>Sar</taxon>
        <taxon>Alveolata</taxon>
        <taxon>Dinophyceae</taxon>
        <taxon>Suessiales</taxon>
        <taxon>Symbiodiniaceae</taxon>
        <taxon>Cladocopium</taxon>
    </lineage>
</organism>
<dbReference type="InterPro" id="IPR043502">
    <property type="entry name" value="DNA/RNA_pol_sf"/>
</dbReference>
<dbReference type="PANTHER" id="PTHR10133:SF27">
    <property type="entry name" value="DNA POLYMERASE NU"/>
    <property type="match status" value="1"/>
</dbReference>
<dbReference type="Gene3D" id="3.30.420.10">
    <property type="entry name" value="Ribonuclease H-like superfamily/Ribonuclease H"/>
    <property type="match status" value="1"/>
</dbReference>
<dbReference type="FunFam" id="1.20.1060.10:FF:000001">
    <property type="entry name" value="DNA polymerase I"/>
    <property type="match status" value="1"/>
</dbReference>
<evidence type="ECO:0000256" key="2">
    <source>
        <dbReference type="ARBA" id="ARBA00012417"/>
    </source>
</evidence>
<evidence type="ECO:0000313" key="22">
    <source>
        <dbReference type="Proteomes" id="UP001152797"/>
    </source>
</evidence>
<comment type="similarity">
    <text evidence="1">Belongs to the DNA polymerase type-A family.</text>
</comment>
<dbReference type="InterPro" id="IPR027417">
    <property type="entry name" value="P-loop_NTPase"/>
</dbReference>
<evidence type="ECO:0000256" key="9">
    <source>
        <dbReference type="ARBA" id="ARBA00022801"/>
    </source>
</evidence>
<evidence type="ECO:0000256" key="14">
    <source>
        <dbReference type="ARBA" id="ARBA00023204"/>
    </source>
</evidence>
<dbReference type="Pfam" id="PF01612">
    <property type="entry name" value="DNA_pol_A_exo1"/>
    <property type="match status" value="1"/>
</dbReference>
<reference evidence="20" key="1">
    <citation type="submission" date="2022-10" db="EMBL/GenBank/DDBJ databases">
        <authorList>
            <person name="Chen Y."/>
            <person name="Dougan E. K."/>
            <person name="Chan C."/>
            <person name="Rhodes N."/>
            <person name="Thang M."/>
        </authorList>
    </citation>
    <scope>NUCLEOTIDE SEQUENCE</scope>
</reference>
<dbReference type="InterPro" id="IPR002562">
    <property type="entry name" value="3'-5'_exonuclease_dom"/>
</dbReference>
<comment type="catalytic activity">
    <reaction evidence="15">
        <text>DNA(n) + a 2'-deoxyribonucleoside 5'-triphosphate = DNA(n+1) + diphosphate</text>
        <dbReference type="Rhea" id="RHEA:22508"/>
        <dbReference type="Rhea" id="RHEA-COMP:17339"/>
        <dbReference type="Rhea" id="RHEA-COMP:17340"/>
        <dbReference type="ChEBI" id="CHEBI:33019"/>
        <dbReference type="ChEBI" id="CHEBI:61560"/>
        <dbReference type="ChEBI" id="CHEBI:173112"/>
        <dbReference type="EC" id="2.7.7.7"/>
    </reaction>
</comment>
<keyword evidence="6" id="KW-0540">Nuclease</keyword>
<evidence type="ECO:0000259" key="19">
    <source>
        <dbReference type="SMART" id="SM00482"/>
    </source>
</evidence>
<evidence type="ECO:0000259" key="17">
    <source>
        <dbReference type="SMART" id="SM00474"/>
    </source>
</evidence>
<dbReference type="CDD" id="cd08637">
    <property type="entry name" value="DNA_pol_A_pol_I_C"/>
    <property type="match status" value="1"/>
</dbReference>
<dbReference type="GO" id="GO:0004140">
    <property type="term" value="F:dephospho-CoA kinase activity"/>
    <property type="evidence" value="ECO:0007669"/>
    <property type="project" value="InterPro"/>
</dbReference>
<dbReference type="SUPFAM" id="SSF47807">
    <property type="entry name" value="5' to 3' exonuclease, C-terminal subdomain"/>
    <property type="match status" value="1"/>
</dbReference>
<keyword evidence="5" id="KW-0235">DNA replication</keyword>
<dbReference type="HAMAP" id="MF_00376">
    <property type="entry name" value="Dephospho_CoA_kinase"/>
    <property type="match status" value="1"/>
</dbReference>
<dbReference type="GO" id="GO:0008409">
    <property type="term" value="F:5'-3' exonuclease activity"/>
    <property type="evidence" value="ECO:0007669"/>
    <property type="project" value="InterPro"/>
</dbReference>
<keyword evidence="13" id="KW-0238">DNA-binding</keyword>
<evidence type="ECO:0000313" key="20">
    <source>
        <dbReference type="EMBL" id="CAI3971569.1"/>
    </source>
</evidence>
<dbReference type="InterPro" id="IPR001098">
    <property type="entry name" value="DNA-dir_DNA_pol_A_palm_dom"/>
</dbReference>
<dbReference type="PROSITE" id="PS51219">
    <property type="entry name" value="DPCK"/>
    <property type="match status" value="1"/>
</dbReference>
<dbReference type="Gene3D" id="3.30.70.370">
    <property type="match status" value="1"/>
</dbReference>
<gene>
    <name evidence="20" type="ORF">C1SCF055_LOCUS159</name>
</gene>
<dbReference type="Gene3D" id="3.40.50.1010">
    <property type="entry name" value="5'-nuclease"/>
    <property type="match status" value="1"/>
</dbReference>
<evidence type="ECO:0000256" key="7">
    <source>
        <dbReference type="ARBA" id="ARBA00022741"/>
    </source>
</evidence>
<keyword evidence="3" id="KW-0808">Transferase</keyword>
<dbReference type="GO" id="GO:0003887">
    <property type="term" value="F:DNA-directed DNA polymerase activity"/>
    <property type="evidence" value="ECO:0007669"/>
    <property type="project" value="UniProtKB-KW"/>
</dbReference>
<dbReference type="InterPro" id="IPR020045">
    <property type="entry name" value="DNA_polI_H3TH"/>
</dbReference>
<dbReference type="GO" id="GO:0008408">
    <property type="term" value="F:3'-5' exonuclease activity"/>
    <property type="evidence" value="ECO:0007669"/>
    <property type="project" value="InterPro"/>
</dbReference>
<keyword evidence="14" id="KW-0234">DNA repair</keyword>
<feature type="domain" description="5'-3' exonuclease" evidence="18">
    <location>
        <begin position="54"/>
        <end position="310"/>
    </location>
</feature>
<dbReference type="PANTHER" id="PTHR10133">
    <property type="entry name" value="DNA POLYMERASE I"/>
    <property type="match status" value="1"/>
</dbReference>
<dbReference type="CDD" id="cd06139">
    <property type="entry name" value="DNA_polA_I_Ecoli_like_exo"/>
    <property type="match status" value="1"/>
</dbReference>
<dbReference type="Proteomes" id="UP001152797">
    <property type="component" value="Unassembled WGS sequence"/>
</dbReference>
<evidence type="ECO:0000256" key="15">
    <source>
        <dbReference type="ARBA" id="ARBA00049244"/>
    </source>
</evidence>
<dbReference type="NCBIfam" id="TIGR00152">
    <property type="entry name" value="dephospho-CoA kinase"/>
    <property type="match status" value="1"/>
</dbReference>
<dbReference type="PRINTS" id="PR00868">
    <property type="entry name" value="DNAPOLI"/>
</dbReference>
<dbReference type="GO" id="GO:0006302">
    <property type="term" value="P:double-strand break repair"/>
    <property type="evidence" value="ECO:0007669"/>
    <property type="project" value="TreeGrafter"/>
</dbReference>
<dbReference type="OrthoDB" id="434447at2759"/>
<keyword evidence="10" id="KW-0269">Exonuclease</keyword>
<dbReference type="CDD" id="cd09859">
    <property type="entry name" value="PIN_53EXO"/>
    <property type="match status" value="1"/>
</dbReference>
<dbReference type="Pfam" id="PF00476">
    <property type="entry name" value="DNA_pol_A"/>
    <property type="match status" value="1"/>
</dbReference>
<dbReference type="Gene3D" id="3.40.50.300">
    <property type="entry name" value="P-loop containing nucleotide triphosphate hydrolases"/>
    <property type="match status" value="1"/>
</dbReference>
<dbReference type="InterPro" id="IPR029060">
    <property type="entry name" value="PIN-like_dom_sf"/>
</dbReference>
<keyword evidence="12" id="KW-0239">DNA-directed DNA polymerase</keyword>
<proteinExistence type="inferred from homology"/>
<evidence type="ECO:0000256" key="11">
    <source>
        <dbReference type="ARBA" id="ARBA00022840"/>
    </source>
</evidence>
<sequence length="1161" mass="128822">MAKKSQQRSLFPTEEDPAEAAPPEQEESAPKQAAKAAPPVPSSTDTTEPVDLKDKTVYVIDSNSLIFQVFHAIPEMTSPGGGPVNAVYGFSRDLLYMLEQKRPDYIFAAFDLKGPTFRSELFEDYKKDRAEMPNDLIPQFPIIHRVLEALGIPILGVETFEADDILATVARLAEEDGGSCVLVTGDKDCRQLITKKVSVYNIRKDLMYGAEELKQDWGIRPDQVVDFQALVGDKIDNVPGVPLIGPKIAAELLNQFGTLDEVLENTDKVKGAKRSQNLREGRDVALLSRQLVKLDDNVPLEINWSKAKAGQIDRVAAGDLFNELGFRTFTAQMRDGDDTAESATWETDYRLVATPAELAELVEKLEQQELISIDTETTNVWPTWAELVGISCAFRPGEAYYLPLRCPPGDPCLDQEATLDALRDVLEDPRIRKLGQNLKYDMIVLRRAGVRLAGVDFDTMIASYLLEAGQRNHNLDDMALRYLNHTNTKISALIGTGKNQKRMDEVPVADVTPYACEDVDVPMRLLPILEKELESQNLDTLFRETELPLLDVLVEMESNGILVDTKRLAELSEEYGRRLDSLEQEIYSLAGRELNIASPKQLQQVLFEELNLPVVKRTKTGPSTDSSVLEELAQHHPLPAKIIEFRQFAKLKNTYVDALPNMVNAQTGRVHASFNQVVAATGRLSCVDPNLQNIPVRNDRGREIRSAFRPRDDWQLLAADYSQIELRVLAHFSGDETLLEAFANEEDIHTRVASEVYGVSLDEVTPEMRRGAKAVNFGVIYGQSPFGLAKQLGISQDEAAEFIDAYFEGYPGVEEFLSNLLAECRATGYVKTILGRRRSIQGVRADAGRSRNLAERTAINTVIQGSAADLIKRAMIAVFDRLQAERMSAKMLLQIHDELVFEIPTEQLQATSQLVTDEMVGVMSLDAGGCGKVVTQGLVRSTCSPKGRRRASKRPTRGWSRMKVIGILGGIASGKSAVAECFQELGAGVLDADRAGHEVLKLGEVQEAIGQRWGEEVFAPDGSVDRTKLAQIVFQSSPQGAEDLAFLEQLTHPRIGELLGQQSAEFAQQGVPAIVLDAPVMLKAGMEKMCDAIVFVDATREVRAQRAMQRGWTMEEFAAREQAQESLDTKRQQADCVIENSGSLESTKEQVRQFWRELFPA</sequence>
<keyword evidence="22" id="KW-1185">Reference proteome</keyword>
<evidence type="ECO:0000256" key="3">
    <source>
        <dbReference type="ARBA" id="ARBA00022679"/>
    </source>
</evidence>
<dbReference type="SMART" id="SM00475">
    <property type="entry name" value="53EXOc"/>
    <property type="match status" value="1"/>
</dbReference>
<evidence type="ECO:0000256" key="5">
    <source>
        <dbReference type="ARBA" id="ARBA00022705"/>
    </source>
</evidence>
<comment type="caution">
    <text evidence="20">The sequence shown here is derived from an EMBL/GenBank/DDBJ whole genome shotgun (WGS) entry which is preliminary data.</text>
</comment>
<evidence type="ECO:0000256" key="8">
    <source>
        <dbReference type="ARBA" id="ARBA00022763"/>
    </source>
</evidence>
<dbReference type="InterPro" id="IPR019760">
    <property type="entry name" value="DNA-dir_DNA_pol_A_CS"/>
</dbReference>
<evidence type="ECO:0000256" key="10">
    <source>
        <dbReference type="ARBA" id="ARBA00022839"/>
    </source>
</evidence>